<keyword evidence="3 6" id="KW-0812">Transmembrane</keyword>
<dbReference type="GO" id="GO:0022857">
    <property type="term" value="F:transmembrane transporter activity"/>
    <property type="evidence" value="ECO:0007669"/>
    <property type="project" value="InterPro"/>
</dbReference>
<keyword evidence="9" id="KW-1185">Reference proteome</keyword>
<dbReference type="Gene3D" id="1.20.1720.10">
    <property type="entry name" value="Multidrug resistance protein D"/>
    <property type="match status" value="1"/>
</dbReference>
<feature type="transmembrane region" description="Helical" evidence="6">
    <location>
        <begin position="147"/>
        <end position="168"/>
    </location>
</feature>
<feature type="transmembrane region" description="Helical" evidence="6">
    <location>
        <begin position="117"/>
        <end position="135"/>
    </location>
</feature>
<dbReference type="PANTHER" id="PTHR42718:SF9">
    <property type="entry name" value="MAJOR FACILITATOR SUPERFAMILY MULTIDRUG TRANSPORTER MFSC"/>
    <property type="match status" value="1"/>
</dbReference>
<dbReference type="Pfam" id="PF07690">
    <property type="entry name" value="MFS_1"/>
    <property type="match status" value="1"/>
</dbReference>
<keyword evidence="5 6" id="KW-0472">Membrane</keyword>
<protein>
    <submittedName>
        <fullName evidence="8">MFS transporter</fullName>
    </submittedName>
</protein>
<dbReference type="CDD" id="cd17321">
    <property type="entry name" value="MFS_MMR_MDR_like"/>
    <property type="match status" value="1"/>
</dbReference>
<feature type="transmembrane region" description="Helical" evidence="6">
    <location>
        <begin position="366"/>
        <end position="388"/>
    </location>
</feature>
<dbReference type="InterPro" id="IPR036259">
    <property type="entry name" value="MFS_trans_sf"/>
</dbReference>
<dbReference type="InterPro" id="IPR011701">
    <property type="entry name" value="MFS"/>
</dbReference>
<feature type="transmembrane region" description="Helical" evidence="6">
    <location>
        <begin position="174"/>
        <end position="194"/>
    </location>
</feature>
<feature type="transmembrane region" description="Helical" evidence="6">
    <location>
        <begin position="240"/>
        <end position="257"/>
    </location>
</feature>
<gene>
    <name evidence="8" type="ORF">FPZ22_00230</name>
</gene>
<proteinExistence type="predicted"/>
<evidence type="ECO:0000256" key="4">
    <source>
        <dbReference type="ARBA" id="ARBA00022989"/>
    </source>
</evidence>
<dbReference type="GO" id="GO:0016020">
    <property type="term" value="C:membrane"/>
    <property type="evidence" value="ECO:0007669"/>
    <property type="project" value="UniProtKB-SubCell"/>
</dbReference>
<feature type="transmembrane region" description="Helical" evidence="6">
    <location>
        <begin position="215"/>
        <end position="234"/>
    </location>
</feature>
<evidence type="ECO:0000313" key="9">
    <source>
        <dbReference type="Proteomes" id="UP000316584"/>
    </source>
</evidence>
<evidence type="ECO:0000256" key="3">
    <source>
        <dbReference type="ARBA" id="ARBA00022692"/>
    </source>
</evidence>
<dbReference type="SUPFAM" id="SSF103473">
    <property type="entry name" value="MFS general substrate transporter"/>
    <property type="match status" value="1"/>
</dbReference>
<evidence type="ECO:0000256" key="5">
    <source>
        <dbReference type="ARBA" id="ARBA00023136"/>
    </source>
</evidence>
<feature type="transmembrane region" description="Helical" evidence="6">
    <location>
        <begin position="86"/>
        <end position="105"/>
    </location>
</feature>
<dbReference type="InterPro" id="IPR020846">
    <property type="entry name" value="MFS_dom"/>
</dbReference>
<evidence type="ECO:0000313" key="8">
    <source>
        <dbReference type="EMBL" id="QDW65521.1"/>
    </source>
</evidence>
<dbReference type="Gene3D" id="1.20.1250.20">
    <property type="entry name" value="MFS general substrate transporter like domains"/>
    <property type="match status" value="1"/>
</dbReference>
<reference evidence="8 9" key="1">
    <citation type="submission" date="2019-07" db="EMBL/GenBank/DDBJ databases">
        <title>Full genome sequence of Luteimonas sp. Gr-4.</title>
        <authorList>
            <person name="Im W.-T."/>
        </authorList>
    </citation>
    <scope>NUCLEOTIDE SEQUENCE [LARGE SCALE GENOMIC DNA]</scope>
    <source>
        <strain evidence="8 9">Gr-4</strain>
    </source>
</reference>
<feature type="transmembrane region" description="Helical" evidence="6">
    <location>
        <begin position="277"/>
        <end position="301"/>
    </location>
</feature>
<feature type="transmembrane region" description="Helical" evidence="6">
    <location>
        <begin position="20"/>
        <end position="35"/>
    </location>
</feature>
<name>A0A518N0T0_9GAMM</name>
<dbReference type="PROSITE" id="PS50850">
    <property type="entry name" value="MFS"/>
    <property type="match status" value="1"/>
</dbReference>
<dbReference type="RefSeq" id="WP_144889209.1">
    <property type="nucleotide sequence ID" value="NZ_CP042218.1"/>
</dbReference>
<dbReference type="KEGG" id="lug:FPZ22_00230"/>
<dbReference type="AlphaFoldDB" id="A0A518N0T0"/>
<keyword evidence="4 6" id="KW-1133">Transmembrane helix</keyword>
<dbReference type="Proteomes" id="UP000316584">
    <property type="component" value="Chromosome"/>
</dbReference>
<dbReference type="OrthoDB" id="2412976at2"/>
<keyword evidence="2" id="KW-0813">Transport</keyword>
<organism evidence="8 9">
    <name type="scientific">Luteimonas granuli</name>
    <dbReference type="NCBI Taxonomy" id="1176533"/>
    <lineage>
        <taxon>Bacteria</taxon>
        <taxon>Pseudomonadati</taxon>
        <taxon>Pseudomonadota</taxon>
        <taxon>Gammaproteobacteria</taxon>
        <taxon>Lysobacterales</taxon>
        <taxon>Lysobacteraceae</taxon>
        <taxon>Luteimonas</taxon>
    </lineage>
</organism>
<feature type="transmembrane region" description="Helical" evidence="6">
    <location>
        <begin position="313"/>
        <end position="331"/>
    </location>
</feature>
<feature type="transmembrane region" description="Helical" evidence="6">
    <location>
        <begin position="458"/>
        <end position="481"/>
    </location>
</feature>
<accession>A0A518N0T0</accession>
<dbReference type="PANTHER" id="PTHR42718">
    <property type="entry name" value="MAJOR FACILITATOR SUPERFAMILY MULTIDRUG TRANSPORTER MFSC"/>
    <property type="match status" value="1"/>
</dbReference>
<feature type="transmembrane region" description="Helical" evidence="6">
    <location>
        <begin position="55"/>
        <end position="74"/>
    </location>
</feature>
<evidence type="ECO:0000256" key="2">
    <source>
        <dbReference type="ARBA" id="ARBA00022448"/>
    </source>
</evidence>
<feature type="transmembrane region" description="Helical" evidence="6">
    <location>
        <begin position="343"/>
        <end position="360"/>
    </location>
</feature>
<sequence>MATMTGSAAGTTGFKGNDSALLGIVLAVVTFWLFAQTTMNIGPLMAEDVGMPMPVMNIAISLSALFSGMFIVVLGGLGDRHGRVRVVFFGNLLNIAGSLLIAFAADAAATPMILLGRILQGLAAGAIMPCTMALLKVYWDGADRQRAVSMWSIGSWGGSGLTAIFGGFMASTVLGWRSIFVICALVSVASILLMRQIPESAPLAGRPGKTDWTGIVSMAVGLAALLIVVTQGSSIGWANLATWALFAVFLVAFGIFVNAELKAPYPLVDFKLFRNTVFTGATISNFLINGTAGALTVSLWVLQGAAGMSAATAGYLTIGYAVFIIAFIRVGEKLLQRFGPRKPMLWGCLVVLASILLLMATHTMQWQYTILAVVAYSLFGLGLAFYATPSTDAALTNLPGDQAGAGSGIYKMASSLGAAFGVAASAAIFTALSQTGLDIVGTVIEFSGRQDNVAVREAGMVGLAFNALMAIAALVSVTIFIPKQKVG</sequence>
<comment type="subcellular location">
    <subcellularLocation>
        <location evidence="1">Membrane</location>
        <topology evidence="1">Multi-pass membrane protein</topology>
    </subcellularLocation>
</comment>
<feature type="domain" description="Major facilitator superfamily (MFS) profile" evidence="7">
    <location>
        <begin position="20"/>
        <end position="485"/>
    </location>
</feature>
<dbReference type="EMBL" id="CP042218">
    <property type="protein sequence ID" value="QDW65521.1"/>
    <property type="molecule type" value="Genomic_DNA"/>
</dbReference>
<evidence type="ECO:0000256" key="1">
    <source>
        <dbReference type="ARBA" id="ARBA00004141"/>
    </source>
</evidence>
<evidence type="ECO:0000256" key="6">
    <source>
        <dbReference type="SAM" id="Phobius"/>
    </source>
</evidence>
<evidence type="ECO:0000259" key="7">
    <source>
        <dbReference type="PROSITE" id="PS50850"/>
    </source>
</evidence>